<evidence type="ECO:0000313" key="2">
    <source>
        <dbReference type="EMBL" id="KAK0136651.1"/>
    </source>
</evidence>
<feature type="region of interest" description="Disordered" evidence="1">
    <location>
        <begin position="1"/>
        <end position="56"/>
    </location>
</feature>
<proteinExistence type="predicted"/>
<gene>
    <name evidence="2" type="ORF">N1851_027154</name>
</gene>
<dbReference type="Proteomes" id="UP001174136">
    <property type="component" value="Unassembled WGS sequence"/>
</dbReference>
<protein>
    <submittedName>
        <fullName evidence="2">Uncharacterized protein</fullName>
    </submittedName>
</protein>
<keyword evidence="3" id="KW-1185">Reference proteome</keyword>
<sequence>MKCLTGRQVVQRTGPVPGETQEEPGPESPHSAQTLHAPQATPQVRHSEHRRVKWPSANKGKEWCQFEEDVDQVLEATARGDADQKLRTMCTMIVKIAVERFGTKEQHTINGAGEPNRRQKKISQLRQELRLLGRQYKQAREEDKAGLAELRGISRHSGELNGIGRGERREPRSVPPSFWPALKKRLTMTALGSRIWGPAAR</sequence>
<organism evidence="2 3">
    <name type="scientific">Merluccius polli</name>
    <name type="common">Benguela hake</name>
    <name type="synonym">Merluccius cadenati</name>
    <dbReference type="NCBI Taxonomy" id="89951"/>
    <lineage>
        <taxon>Eukaryota</taxon>
        <taxon>Metazoa</taxon>
        <taxon>Chordata</taxon>
        <taxon>Craniata</taxon>
        <taxon>Vertebrata</taxon>
        <taxon>Euteleostomi</taxon>
        <taxon>Actinopterygii</taxon>
        <taxon>Neopterygii</taxon>
        <taxon>Teleostei</taxon>
        <taxon>Neoteleostei</taxon>
        <taxon>Acanthomorphata</taxon>
        <taxon>Zeiogadaria</taxon>
        <taxon>Gadariae</taxon>
        <taxon>Gadiformes</taxon>
        <taxon>Gadoidei</taxon>
        <taxon>Merlucciidae</taxon>
        <taxon>Merluccius</taxon>
    </lineage>
</organism>
<evidence type="ECO:0000313" key="3">
    <source>
        <dbReference type="Proteomes" id="UP001174136"/>
    </source>
</evidence>
<name>A0AA47NSD6_MERPO</name>
<dbReference type="AlphaFoldDB" id="A0AA47NSD6"/>
<comment type="caution">
    <text evidence="2">The sequence shown here is derived from an EMBL/GenBank/DDBJ whole genome shotgun (WGS) entry which is preliminary data.</text>
</comment>
<dbReference type="EMBL" id="JAOPHQ010005134">
    <property type="protein sequence ID" value="KAK0136651.1"/>
    <property type="molecule type" value="Genomic_DNA"/>
</dbReference>
<accession>A0AA47NSD6</accession>
<reference evidence="2" key="1">
    <citation type="journal article" date="2023" name="Front. Mar. Sci.">
        <title>A new Merluccius polli reference genome to investigate the effects of global change in West African waters.</title>
        <authorList>
            <person name="Mateo J.L."/>
            <person name="Blanco-Fernandez C."/>
            <person name="Garcia-Vazquez E."/>
            <person name="Machado-Schiaffino G."/>
        </authorList>
    </citation>
    <scope>NUCLEOTIDE SEQUENCE</scope>
    <source>
        <strain evidence="2">C29</strain>
        <tissue evidence="2">Fin</tissue>
    </source>
</reference>
<evidence type="ECO:0000256" key="1">
    <source>
        <dbReference type="SAM" id="MobiDB-lite"/>
    </source>
</evidence>
<feature type="compositionally biased region" description="Polar residues" evidence="1">
    <location>
        <begin position="30"/>
        <end position="44"/>
    </location>
</feature>